<dbReference type="Pfam" id="PF14765">
    <property type="entry name" value="PS-DH"/>
    <property type="match status" value="1"/>
</dbReference>
<dbReference type="GO" id="GO:0006633">
    <property type="term" value="P:fatty acid biosynthetic process"/>
    <property type="evidence" value="ECO:0007669"/>
    <property type="project" value="InterPro"/>
</dbReference>
<dbReference type="Gene3D" id="3.30.70.3290">
    <property type="match status" value="1"/>
</dbReference>
<evidence type="ECO:0000256" key="4">
    <source>
        <dbReference type="ARBA" id="ARBA00022603"/>
    </source>
</evidence>
<evidence type="ECO:0000313" key="17">
    <source>
        <dbReference type="Proteomes" id="UP000247647"/>
    </source>
</evidence>
<dbReference type="InterPro" id="IPR016035">
    <property type="entry name" value="Acyl_Trfase/lysoPLipase"/>
</dbReference>
<dbReference type="Gene3D" id="3.10.129.110">
    <property type="entry name" value="Polyketide synthase dehydratase"/>
    <property type="match status" value="1"/>
</dbReference>
<keyword evidence="4" id="KW-0489">Methyltransferase</keyword>
<evidence type="ECO:0000256" key="3">
    <source>
        <dbReference type="ARBA" id="ARBA00022553"/>
    </source>
</evidence>
<dbReference type="SMART" id="SM00826">
    <property type="entry name" value="PKS_DH"/>
    <property type="match status" value="1"/>
</dbReference>
<dbReference type="PANTHER" id="PTHR43775:SF20">
    <property type="entry name" value="HYBRID PKS-NRPS SYNTHETASE APDA"/>
    <property type="match status" value="1"/>
</dbReference>
<dbReference type="SMART" id="SM00829">
    <property type="entry name" value="PKS_ER"/>
    <property type="match status" value="1"/>
</dbReference>
<dbReference type="Pfam" id="PF00109">
    <property type="entry name" value="ketoacyl-synt"/>
    <property type="match status" value="1"/>
</dbReference>
<evidence type="ECO:0000256" key="8">
    <source>
        <dbReference type="ARBA" id="ARBA00023002"/>
    </source>
</evidence>
<dbReference type="InterPro" id="IPR036736">
    <property type="entry name" value="ACP-like_sf"/>
</dbReference>
<dbReference type="InterPro" id="IPR014030">
    <property type="entry name" value="Ketoacyl_synth_N"/>
</dbReference>
<feature type="domain" description="Ketosynthase family 3 (KS3)" evidence="14">
    <location>
        <begin position="399"/>
        <end position="837"/>
    </location>
</feature>
<feature type="compositionally biased region" description="Basic and acidic residues" evidence="12">
    <location>
        <begin position="2947"/>
        <end position="2957"/>
    </location>
</feature>
<keyword evidence="10" id="KW-0012">Acyltransferase</keyword>
<dbReference type="Gene3D" id="3.40.50.150">
    <property type="entry name" value="Vaccinia Virus protein VP39"/>
    <property type="match status" value="1"/>
</dbReference>
<feature type="active site" description="Proton acceptor; for dehydratase activity" evidence="11">
    <location>
        <position position="1376"/>
    </location>
</feature>
<keyword evidence="2" id="KW-0596">Phosphopantetheine</keyword>
<dbReference type="InterPro" id="IPR049551">
    <property type="entry name" value="PKS_DH_C"/>
</dbReference>
<evidence type="ECO:0000259" key="13">
    <source>
        <dbReference type="PROSITE" id="PS50075"/>
    </source>
</evidence>
<dbReference type="InterPro" id="IPR020843">
    <property type="entry name" value="ER"/>
</dbReference>
<evidence type="ECO:0000313" key="16">
    <source>
        <dbReference type="EMBL" id="PYH37826.1"/>
    </source>
</evidence>
<dbReference type="InterPro" id="IPR016036">
    <property type="entry name" value="Malonyl_transacylase_ACP-bd"/>
</dbReference>
<dbReference type="GO" id="GO:0016651">
    <property type="term" value="F:oxidoreductase activity, acting on NAD(P)H"/>
    <property type="evidence" value="ECO:0007669"/>
    <property type="project" value="InterPro"/>
</dbReference>
<dbReference type="InterPro" id="IPR011032">
    <property type="entry name" value="GroES-like_sf"/>
</dbReference>
<dbReference type="InterPro" id="IPR014043">
    <property type="entry name" value="Acyl_transferase_dom"/>
</dbReference>
<dbReference type="InterPro" id="IPR020806">
    <property type="entry name" value="PKS_PP-bd"/>
</dbReference>
<protein>
    <submittedName>
        <fullName evidence="16">Polyketide synthase</fullName>
    </submittedName>
</protein>
<keyword evidence="5" id="KW-0808">Transferase</keyword>
<dbReference type="Gene3D" id="3.90.180.10">
    <property type="entry name" value="Medium-chain alcohol dehydrogenases, catalytic domain"/>
    <property type="match status" value="1"/>
</dbReference>
<dbReference type="InterPro" id="IPR018201">
    <property type="entry name" value="Ketoacyl_synth_AS"/>
</dbReference>
<evidence type="ECO:0000256" key="10">
    <source>
        <dbReference type="ARBA" id="ARBA00023315"/>
    </source>
</evidence>
<dbReference type="InterPro" id="IPR057326">
    <property type="entry name" value="KR_dom"/>
</dbReference>
<dbReference type="PROSITE" id="PS50075">
    <property type="entry name" value="CARRIER"/>
    <property type="match status" value="1"/>
</dbReference>
<dbReference type="SUPFAM" id="SSF53335">
    <property type="entry name" value="S-adenosyl-L-methionine-dependent methyltransferases"/>
    <property type="match status" value="1"/>
</dbReference>
<name>A0A318YTQ6_ASPNB</name>
<dbReference type="Pfam" id="PF08659">
    <property type="entry name" value="KR"/>
    <property type="match status" value="1"/>
</dbReference>
<keyword evidence="6" id="KW-0547">Nucleotide-binding</keyword>
<dbReference type="Pfam" id="PF21089">
    <property type="entry name" value="PKS_DH_N"/>
    <property type="match status" value="1"/>
</dbReference>
<dbReference type="SUPFAM" id="SSF55048">
    <property type="entry name" value="Probable ACP-binding domain of malonyl-CoA ACP transacylase"/>
    <property type="match status" value="1"/>
</dbReference>
<dbReference type="InterPro" id="IPR020841">
    <property type="entry name" value="PKS_Beta-ketoAc_synthase_dom"/>
</dbReference>
<evidence type="ECO:0000256" key="9">
    <source>
        <dbReference type="ARBA" id="ARBA00023268"/>
    </source>
</evidence>
<accession>A0A318YTQ6</accession>
<dbReference type="InterPro" id="IPR029063">
    <property type="entry name" value="SAM-dependent_MTases_sf"/>
</dbReference>
<dbReference type="SUPFAM" id="SSF52151">
    <property type="entry name" value="FabD/lysophospholipase-like"/>
    <property type="match status" value="1"/>
</dbReference>
<feature type="domain" description="Carrier" evidence="13">
    <location>
        <begin position="2808"/>
        <end position="2891"/>
    </location>
</feature>
<dbReference type="PROSITE" id="PS52004">
    <property type="entry name" value="KS3_2"/>
    <property type="match status" value="1"/>
</dbReference>
<gene>
    <name evidence="16" type="ORF">BO87DRAFT_448399</name>
</gene>
<dbReference type="RefSeq" id="XP_025483304.1">
    <property type="nucleotide sequence ID" value="XM_025628296.1"/>
</dbReference>
<dbReference type="CDD" id="cd08249">
    <property type="entry name" value="enoyl_reductase_like"/>
    <property type="match status" value="1"/>
</dbReference>
<evidence type="ECO:0000256" key="7">
    <source>
        <dbReference type="ARBA" id="ARBA00022857"/>
    </source>
</evidence>
<keyword evidence="7" id="KW-0521">NADP</keyword>
<dbReference type="GO" id="GO:0004315">
    <property type="term" value="F:3-oxoacyl-[acyl-carrier-protein] synthase activity"/>
    <property type="evidence" value="ECO:0007669"/>
    <property type="project" value="InterPro"/>
</dbReference>
<dbReference type="Pfam" id="PF02801">
    <property type="entry name" value="Ketoacyl-synt_C"/>
    <property type="match status" value="1"/>
</dbReference>
<dbReference type="InterPro" id="IPR050091">
    <property type="entry name" value="PKS_NRPS_Biosynth_Enz"/>
</dbReference>
<dbReference type="Gene3D" id="3.40.366.10">
    <property type="entry name" value="Malonyl-Coenzyme A Acyl Carrier Protein, domain 2"/>
    <property type="match status" value="1"/>
</dbReference>
<evidence type="ECO:0000256" key="11">
    <source>
        <dbReference type="PROSITE-ProRule" id="PRU01363"/>
    </source>
</evidence>
<evidence type="ECO:0000256" key="2">
    <source>
        <dbReference type="ARBA" id="ARBA00022450"/>
    </source>
</evidence>
<evidence type="ECO:0000259" key="14">
    <source>
        <dbReference type="PROSITE" id="PS52004"/>
    </source>
</evidence>
<dbReference type="GO" id="GO:0031177">
    <property type="term" value="F:phosphopantetheine binding"/>
    <property type="evidence" value="ECO:0007669"/>
    <property type="project" value="InterPro"/>
</dbReference>
<dbReference type="OrthoDB" id="329835at2759"/>
<evidence type="ECO:0000259" key="15">
    <source>
        <dbReference type="PROSITE" id="PS52019"/>
    </source>
</evidence>
<dbReference type="InterPro" id="IPR013968">
    <property type="entry name" value="PKS_KR"/>
</dbReference>
<keyword evidence="17" id="KW-1185">Reference proteome</keyword>
<dbReference type="SMART" id="SM00825">
    <property type="entry name" value="PKS_KS"/>
    <property type="match status" value="1"/>
</dbReference>
<organism evidence="16 17">
    <name type="scientific">Aspergillus neoniger (strain CBS 115656)</name>
    <dbReference type="NCBI Taxonomy" id="1448310"/>
    <lineage>
        <taxon>Eukaryota</taxon>
        <taxon>Fungi</taxon>
        <taxon>Dikarya</taxon>
        <taxon>Ascomycota</taxon>
        <taxon>Pezizomycotina</taxon>
        <taxon>Eurotiomycetes</taxon>
        <taxon>Eurotiomycetidae</taxon>
        <taxon>Eurotiales</taxon>
        <taxon>Aspergillaceae</taxon>
        <taxon>Aspergillus</taxon>
        <taxon>Aspergillus subgen. Circumdati</taxon>
    </lineage>
</organism>
<dbReference type="InterPro" id="IPR049900">
    <property type="entry name" value="PKS_mFAS_DH"/>
</dbReference>
<dbReference type="PROSITE" id="PS00606">
    <property type="entry name" value="KS3_1"/>
    <property type="match status" value="1"/>
</dbReference>
<feature type="domain" description="PKS/mFAS DH" evidence="15">
    <location>
        <begin position="1344"/>
        <end position="1647"/>
    </location>
</feature>
<dbReference type="InterPro" id="IPR042104">
    <property type="entry name" value="PKS_dehydratase_sf"/>
</dbReference>
<sequence length="2957" mass="322590">MPPTQTAIVGMPSGFLGISHETKVPELEDDMILVRNEAVGLNPIDTKLVGKLFTVNAIAGMDFAGTIVALGSKVTTAADLQVGDRVCGAVMGMHSLTPTVGAFAQYVGASDVVTLKIPPDMSFEAGASMGTAIGTIGLALFTSLALPGSPLHPVQTPMTVLVYGGSTATGTMAIQILKLSGYRPIATCSPRNFNLVRSYGADAVFDYKAPHCVTDIRASTKNGLKYVLDCISEPETMAFCYKCLGRSGGKYTGLEPYPASLHTRPTVQPDWVLGPTLLGKPIGWAAPFAREGCSETRRFALEWFTIAQKLLDEGLLKTHPIQRMEGGFEGVLAGLELLRSKKVSGKKLVYTVSSNKGIYGLVYMLSHTVVLREQESATILLQAKEKQLVPFNMTSVPHPEPIAIVGMGCRFPGESSSPSKFWDLLHDPRDVSQEIPGDRFNSQRFYHADGKHHGTTNVRRSYFLSEDIRHFDTQFFGIAPAEAEAMDPQHRLLLEVVYEALESSGTSIAKLTDSDTAVYVGLMCSDYYVLQAHDLNTIPTYNATGVANSNASSRISYFFDWHGPSMTIDTACSSSLVALHEAVQTLRSKRSRVAFAAGTNLLLSPLPYVSESKLNMLSPTGRSRMWDADADGYARGEGVAAVMLKSLSAAIQDGDRIEGVIRETGVNQDGRTKGITMPSAVAQAALIRDTYARAGLDPTKPQDRCQYFEAHGTGTPAGDPQEAEALSQAFYSGAERVESDNPQSAMLVGSVKTVIGHTEGTAGLAGLIKVCLALKHGVVPPNMLFSRLNPALEPFVANLRIPTRPQAWPALPDTHPRRASVNSFGFGGTNAHAILENYEEIRPKCLDRAPTTHDQPAVSVIPHAFSAASKGSLLALLRSYLSYLERNAEVDLKNLAHTLITKRSSLGVRVALAATTQNQLREGISSVLQQAAEGNDSSLGSYSSARKPSILGVFTGQGAQWAAMGKQLINRVPRAMALVERLDRSLGALPEEYMPRWSLVRELLVDGSSRVQQAEISQPLCTAVQVLLVDLLSAAGIRFSAVVGHSSGEITAAYAAGFISADDAIRIAYLRGHFAKSACGPNGENGRMMAVGTSIADAKDLCDLDDFRGRICIAAHNSPDSVTLSGDEEAIHHAKKVFDEEGKFTRILKVDTAYHSHHLSSVKEAYLAALQDQQIQIYAPNADAPQWYSSVHAGHVVNIHDKLEDKYWVENMRNTVQFATAVEKCVEGFSQKSLDYIVEVGPHPALMGPVRETIRQTTGKDVPYTGTLRRGMDDIIAYQTILASLWTAFGDHAVDLAGLEQEIYQPDSFQNLEDLPQYAWSHDRLLWAESRSTKLFRTLPGGFHDLLGVRTEDSTENEWRWRNVLKTQELPWLSCHALQGQTVFPGTGYIALAMEAALQIAQDRQVQLIELRDLKIRKAIAINDHLGTDLVVTLTNISRAPEGEDDVIEARYNTYSASNKDSASMTLNTSGDVRIILGSPQTDLFPPRTPPKAPLSALDIDRFYSAMRNDLGYMYDGPFRGLTKLARRLGHSSGAITNPCTGPDETQLLFHPGMLDNALQGLFAAYSAPGDGRLWSMRAPTACRRITLNPSRCGPHMTSEVAFDCTVTDPRDDFITGDVDVYSADFDSKIIEFEGLSFSPFAAASEQNDRCLFQQCVEYVDQPDGGLVLGDRQPSAPERQKALDAERVAFYYLKSLHQAVDLDLRLDLPWYRQSLLDNASRVVGLVRDGAHPYAPQSWLNDSEDDIQAIIRGYGEQDPDFNLTRAVGENLPRPSVLTGETNILEYMTQNNYLDNYYTHAIGFDWLNELISGTILQLTCKFPHMKICEIGAGTGGATQAILEKVGDAFASYTYTDISSGFFEKAQSRFQRFSSRLNYKVLDIERDPTTQGFEEHSYDLVLAANVLHATACLEHTLHNVRKLLRPGGFLVLMEIVGNDVFRIGLVMGGLPGWWVGKDDGRRYAPTVTLEQWDSLFRTTEFSGIETYTPMPDKVQMPGSVFVTQAVDATLSKLREPQHFPRTSAASSDLVILGGSRDSTSRLVQVLVPLLEPFFKHVITIRDLKHLPTIPPRAFALSLLDCDGLLFERLDEPLWQSFKTLVLSLSGLLWVTTGSRLERPYAGIALGLLRSLVYEIPETKIQSLDVDDVSDEGTSAVIARLLLQMQFHSAMPKEKQEAILWTPEPELILAKNRLHMVRVQPQAEQNDRYNSFRRPIMRETTLGTNDLRLEYDGGAYVLREKHDAPEPHKDYRTVQVEYSLLSAIKANDGYYFLCLGICQGTCEKVLCLSTDNSSIVTVPQSMLVTVDNNDLIDAQFMSFVVADLVRQHILRLRPAAGTLLIHEPDPGLASLLSGRTVVEGQSIVFTTCKPSNAKRRNWIYVHERTPARIIDALIPRDVALIIDLSSTAASKYGLGTRIASLRPQAGQKLGFSNLVRSTASPMSIPVPESVGLLLERVSAFEQSQLNGVPDGAPLDTLTVGEAVTKQPSESSLVLIQWDPHQSVSVLVEPITVRNDLFQGDRTYWLAGLAGDMGQSLADFMIQRGARHIALSSRNPIVCPEWQKLCQARGAHIEYFTCDLTRYASVQSTLSAIESKMPRIAGVANGALVLRDTPVATMSFDDLHTVLKPKVDGTVNLDSAFADHALDWFIAFSSIVGTTGNMGQAAYSAANCFMKALVNNRRRRGLAGSVIDISRVIGVGYVERETKSEGRLTKEQTERLMNRTGTIPMSEPDLHQLFAEAVVAGLPGTAPGSELITGLAPIGMAQAETAFWAANPKFGLLVRDQTTSSTVSTLGENGRSIAQVPVWIQLQDATSPQEVSTLIQVALGSKLRASLFLSATDPLSPETPLVDLGIDSLVAVEVRTWAAKELSVDLPVLKILGGASILDLVTDILGKLPGDLLANATATVSDASGPNFPERGGRESPLADLSLSASYDLVSMQSPPTTVQDSDCSDHDGLKSSG</sequence>
<keyword evidence="3" id="KW-0597">Phosphoprotein</keyword>
<dbReference type="InterPro" id="IPR001227">
    <property type="entry name" value="Ac_transferase_dom_sf"/>
</dbReference>
<dbReference type="InterPro" id="IPR013149">
    <property type="entry name" value="ADH-like_C"/>
</dbReference>
<reference evidence="16" key="1">
    <citation type="submission" date="2016-12" db="EMBL/GenBank/DDBJ databases">
        <title>The genomes of Aspergillus section Nigri reveals drivers in fungal speciation.</title>
        <authorList>
            <consortium name="DOE Joint Genome Institute"/>
            <person name="Vesth T.C."/>
            <person name="Nybo J."/>
            <person name="Theobald S."/>
            <person name="Brandl J."/>
            <person name="Frisvad J.C."/>
            <person name="Nielsen K.F."/>
            <person name="Lyhne E.K."/>
            <person name="Kogle M.E."/>
            <person name="Kuo A."/>
            <person name="Riley R."/>
            <person name="Clum A."/>
            <person name="Nolan M."/>
            <person name="Lipzen A."/>
            <person name="Salamov A."/>
            <person name="Henrissat B."/>
            <person name="Wiebenga A."/>
            <person name="De Vries R.P."/>
            <person name="Grigoriev I.V."/>
            <person name="Mortensen U.H."/>
            <person name="Andersen M.R."/>
            <person name="Baker S.E."/>
        </authorList>
    </citation>
    <scope>NUCLEOTIDE SEQUENCE [LARGE SCALE GENOMIC DNA]</scope>
    <source>
        <strain evidence="16">CBS 115656</strain>
    </source>
</reference>
<dbReference type="Proteomes" id="UP000247647">
    <property type="component" value="Unassembled WGS sequence"/>
</dbReference>
<dbReference type="Gene3D" id="1.10.1200.10">
    <property type="entry name" value="ACP-like"/>
    <property type="match status" value="1"/>
</dbReference>
<dbReference type="PROSITE" id="PS00012">
    <property type="entry name" value="PHOSPHOPANTETHEINE"/>
    <property type="match status" value="1"/>
</dbReference>
<dbReference type="SUPFAM" id="SSF47336">
    <property type="entry name" value="ACP-like"/>
    <property type="match status" value="1"/>
</dbReference>
<keyword evidence="9" id="KW-0511">Multifunctional enzyme</keyword>
<dbReference type="SMART" id="SM00827">
    <property type="entry name" value="PKS_AT"/>
    <property type="match status" value="1"/>
</dbReference>
<proteinExistence type="inferred from homology"/>
<dbReference type="Pfam" id="PF00550">
    <property type="entry name" value="PP-binding"/>
    <property type="match status" value="1"/>
</dbReference>
<feature type="region of interest" description="N-terminal hotdog fold" evidence="11">
    <location>
        <begin position="1344"/>
        <end position="1480"/>
    </location>
</feature>
<dbReference type="GO" id="GO:0000166">
    <property type="term" value="F:nucleotide binding"/>
    <property type="evidence" value="ECO:0007669"/>
    <property type="project" value="UniProtKB-KW"/>
</dbReference>
<dbReference type="Pfam" id="PF08242">
    <property type="entry name" value="Methyltransf_12"/>
    <property type="match status" value="1"/>
</dbReference>
<evidence type="ECO:0000256" key="1">
    <source>
        <dbReference type="ARBA" id="ARBA00008072"/>
    </source>
</evidence>
<evidence type="ECO:0000256" key="5">
    <source>
        <dbReference type="ARBA" id="ARBA00022679"/>
    </source>
</evidence>
<dbReference type="SMART" id="SM00822">
    <property type="entry name" value="PKS_KR"/>
    <property type="match status" value="1"/>
</dbReference>
<feature type="active site" description="Proton donor; for dehydratase activity" evidence="11">
    <location>
        <position position="1556"/>
    </location>
</feature>
<feature type="region of interest" description="C-terminal hotdog fold" evidence="11">
    <location>
        <begin position="1495"/>
        <end position="1647"/>
    </location>
</feature>
<dbReference type="Pfam" id="PF00698">
    <property type="entry name" value="Acyl_transf_1"/>
    <property type="match status" value="1"/>
</dbReference>
<dbReference type="InterPro" id="IPR006162">
    <property type="entry name" value="Ppantetheine_attach_site"/>
</dbReference>
<dbReference type="CDD" id="cd02440">
    <property type="entry name" value="AdoMet_MTases"/>
    <property type="match status" value="1"/>
</dbReference>
<dbReference type="InterPro" id="IPR049552">
    <property type="entry name" value="PKS_DH_N"/>
</dbReference>
<dbReference type="FunFam" id="3.40.47.10:FF:000019">
    <property type="entry name" value="Polyketide synthase type I"/>
    <property type="match status" value="1"/>
</dbReference>
<dbReference type="InterPro" id="IPR047122">
    <property type="entry name" value="Trans-enoyl_RdTase-like"/>
</dbReference>
<dbReference type="Gene3D" id="3.40.50.720">
    <property type="entry name" value="NAD(P)-binding Rossmann-like Domain"/>
    <property type="match status" value="2"/>
</dbReference>
<dbReference type="PROSITE" id="PS52019">
    <property type="entry name" value="PKS_MFAS_DH"/>
    <property type="match status" value="1"/>
</dbReference>
<dbReference type="InterPro" id="IPR020807">
    <property type="entry name" value="PKS_DH"/>
</dbReference>
<dbReference type="SMART" id="SM00823">
    <property type="entry name" value="PKS_PP"/>
    <property type="match status" value="1"/>
</dbReference>
<dbReference type="Pfam" id="PF08240">
    <property type="entry name" value="ADH_N"/>
    <property type="match status" value="1"/>
</dbReference>
<dbReference type="Pfam" id="PF00107">
    <property type="entry name" value="ADH_zinc_N"/>
    <property type="match status" value="1"/>
</dbReference>
<dbReference type="InterPro" id="IPR013217">
    <property type="entry name" value="Methyltransf_12"/>
</dbReference>
<feature type="compositionally biased region" description="Polar residues" evidence="12">
    <location>
        <begin position="2935"/>
        <end position="2945"/>
    </location>
</feature>
<dbReference type="GeneID" id="37130752"/>
<dbReference type="GO" id="GO:0044550">
    <property type="term" value="P:secondary metabolite biosynthetic process"/>
    <property type="evidence" value="ECO:0007669"/>
    <property type="project" value="TreeGrafter"/>
</dbReference>
<dbReference type="GO" id="GO:0032259">
    <property type="term" value="P:methylation"/>
    <property type="evidence" value="ECO:0007669"/>
    <property type="project" value="UniProtKB-KW"/>
</dbReference>
<dbReference type="InterPro" id="IPR014031">
    <property type="entry name" value="Ketoacyl_synth_C"/>
</dbReference>
<dbReference type="Gene3D" id="3.40.47.10">
    <property type="match status" value="1"/>
</dbReference>
<dbReference type="SUPFAM" id="SSF53901">
    <property type="entry name" value="Thiolase-like"/>
    <property type="match status" value="1"/>
</dbReference>
<feature type="region of interest" description="Disordered" evidence="12">
    <location>
        <begin position="2935"/>
        <end position="2957"/>
    </location>
</feature>
<dbReference type="InterPro" id="IPR009081">
    <property type="entry name" value="PP-bd_ACP"/>
</dbReference>
<dbReference type="CDD" id="cd00833">
    <property type="entry name" value="PKS"/>
    <property type="match status" value="1"/>
</dbReference>
<dbReference type="Pfam" id="PF16197">
    <property type="entry name" value="KAsynt_C_assoc"/>
    <property type="match status" value="1"/>
</dbReference>
<dbReference type="SUPFAM" id="SSF51735">
    <property type="entry name" value="NAD(P)-binding Rossmann-fold domains"/>
    <property type="match status" value="2"/>
</dbReference>
<dbReference type="PANTHER" id="PTHR43775">
    <property type="entry name" value="FATTY ACID SYNTHASE"/>
    <property type="match status" value="1"/>
</dbReference>
<evidence type="ECO:0000256" key="6">
    <source>
        <dbReference type="ARBA" id="ARBA00022741"/>
    </source>
</evidence>
<evidence type="ECO:0000256" key="12">
    <source>
        <dbReference type="SAM" id="MobiDB-lite"/>
    </source>
</evidence>
<dbReference type="InterPro" id="IPR016039">
    <property type="entry name" value="Thiolase-like"/>
</dbReference>
<dbReference type="GO" id="GO:0008168">
    <property type="term" value="F:methyltransferase activity"/>
    <property type="evidence" value="ECO:0007669"/>
    <property type="project" value="UniProtKB-KW"/>
</dbReference>
<keyword evidence="8" id="KW-0560">Oxidoreductase</keyword>
<dbReference type="EMBL" id="KZ821449">
    <property type="protein sequence ID" value="PYH37826.1"/>
    <property type="molecule type" value="Genomic_DNA"/>
</dbReference>
<dbReference type="InterPro" id="IPR032821">
    <property type="entry name" value="PKS_assoc"/>
</dbReference>
<dbReference type="SUPFAM" id="SSF50129">
    <property type="entry name" value="GroES-like"/>
    <property type="match status" value="1"/>
</dbReference>
<dbReference type="InterPro" id="IPR013154">
    <property type="entry name" value="ADH-like_N"/>
</dbReference>
<dbReference type="InterPro" id="IPR036291">
    <property type="entry name" value="NAD(P)-bd_dom_sf"/>
</dbReference>
<dbReference type="GO" id="GO:0004312">
    <property type="term" value="F:fatty acid synthase activity"/>
    <property type="evidence" value="ECO:0007669"/>
    <property type="project" value="TreeGrafter"/>
</dbReference>
<comment type="similarity">
    <text evidence="1">Belongs to the zinc-containing alcohol dehydrogenase family.</text>
</comment>